<evidence type="ECO:0000256" key="3">
    <source>
        <dbReference type="ARBA" id="ARBA00022473"/>
    </source>
</evidence>
<protein>
    <recommendedName>
        <fullName evidence="8">Noggin</fullName>
    </recommendedName>
</protein>
<proteinExistence type="inferred from homology"/>
<keyword evidence="4" id="KW-0964">Secreted</keyword>
<gene>
    <name evidence="6" type="primary">RvY_01592-1</name>
    <name evidence="6" type="synonym">RvY_01592.1</name>
    <name evidence="6" type="ORF">RvY_01592</name>
</gene>
<dbReference type="OrthoDB" id="5950649at2759"/>
<evidence type="ECO:0000313" key="7">
    <source>
        <dbReference type="Proteomes" id="UP000186922"/>
    </source>
</evidence>
<keyword evidence="5" id="KW-0732">Signal</keyword>
<evidence type="ECO:0000256" key="5">
    <source>
        <dbReference type="ARBA" id="ARBA00022729"/>
    </source>
</evidence>
<dbReference type="SUPFAM" id="SSF57501">
    <property type="entry name" value="Cystine-knot cytokines"/>
    <property type="match status" value="1"/>
</dbReference>
<dbReference type="Gene3D" id="1.10.287.520">
    <property type="entry name" value="Helix hairpin bin"/>
    <property type="match status" value="1"/>
</dbReference>
<evidence type="ECO:0008006" key="8">
    <source>
        <dbReference type="Google" id="ProtNLM"/>
    </source>
</evidence>
<name>A0A1D1UKB4_RAMVA</name>
<reference evidence="6 7" key="1">
    <citation type="journal article" date="2016" name="Nat. Commun.">
        <title>Extremotolerant tardigrade genome and improved radiotolerance of human cultured cells by tardigrade-unique protein.</title>
        <authorList>
            <person name="Hashimoto T."/>
            <person name="Horikawa D.D."/>
            <person name="Saito Y."/>
            <person name="Kuwahara H."/>
            <person name="Kozuka-Hata H."/>
            <person name="Shin-I T."/>
            <person name="Minakuchi Y."/>
            <person name="Ohishi K."/>
            <person name="Motoyama A."/>
            <person name="Aizu T."/>
            <person name="Enomoto A."/>
            <person name="Kondo K."/>
            <person name="Tanaka S."/>
            <person name="Hara Y."/>
            <person name="Koshikawa S."/>
            <person name="Sagara H."/>
            <person name="Miura T."/>
            <person name="Yokobori S."/>
            <person name="Miyagawa K."/>
            <person name="Suzuki Y."/>
            <person name="Kubo T."/>
            <person name="Oyama M."/>
            <person name="Kohara Y."/>
            <person name="Fujiyama A."/>
            <person name="Arakawa K."/>
            <person name="Katayama T."/>
            <person name="Toyoda A."/>
            <person name="Kunieda T."/>
        </authorList>
    </citation>
    <scope>NUCLEOTIDE SEQUENCE [LARGE SCALE GENOMIC DNA]</scope>
    <source>
        <strain evidence="6 7">YOKOZUNA-1</strain>
    </source>
</reference>
<dbReference type="GO" id="GO:0009953">
    <property type="term" value="P:dorsal/ventral pattern formation"/>
    <property type="evidence" value="ECO:0007669"/>
    <property type="project" value="TreeGrafter"/>
</dbReference>
<dbReference type="InterPro" id="IPR029034">
    <property type="entry name" value="Cystine-knot_cytokine"/>
</dbReference>
<evidence type="ECO:0000256" key="1">
    <source>
        <dbReference type="ARBA" id="ARBA00004613"/>
    </source>
</evidence>
<comment type="caution">
    <text evidence="6">The sequence shown here is derived from an EMBL/GenBank/DDBJ whole genome shotgun (WGS) entry which is preliminary data.</text>
</comment>
<dbReference type="GO" id="GO:0045596">
    <property type="term" value="P:negative regulation of cell differentiation"/>
    <property type="evidence" value="ECO:0007669"/>
    <property type="project" value="InterPro"/>
</dbReference>
<keyword evidence="7" id="KW-1185">Reference proteome</keyword>
<evidence type="ECO:0000256" key="2">
    <source>
        <dbReference type="ARBA" id="ARBA00007480"/>
    </source>
</evidence>
<sequence length="217" mass="25357">MDIRTNFRRDFLFRLTTAFLFITGASDLLHAQLIPQPAPLDFPTPDHSYDPGPNDLSPSTLKAQLGGDFVPRYMSVSRPLESIIRPNGSFDYSNFHISNEIKALRFAKFPGKFGGKAAQRRQFRKKIRQFLASYSFCPVKYRWRDLSIRFFPRWIREGTCYNEPGQSCSIPPSNKCQTSKSQNLRLLRWHCRNWERGLFCRWISIWYPIVTACECKC</sequence>
<dbReference type="AlphaFoldDB" id="A0A1D1UKB4"/>
<evidence type="ECO:0000313" key="6">
    <source>
        <dbReference type="EMBL" id="GAU88990.1"/>
    </source>
</evidence>
<dbReference type="EMBL" id="BDGG01000001">
    <property type="protein sequence ID" value="GAU88990.1"/>
    <property type="molecule type" value="Genomic_DNA"/>
</dbReference>
<keyword evidence="3" id="KW-0217">Developmental protein</keyword>
<dbReference type="GO" id="GO:0030514">
    <property type="term" value="P:negative regulation of BMP signaling pathway"/>
    <property type="evidence" value="ECO:0007669"/>
    <property type="project" value="InterPro"/>
</dbReference>
<dbReference type="STRING" id="947166.A0A1D1UKB4"/>
<organism evidence="6 7">
    <name type="scientific">Ramazzottius varieornatus</name>
    <name type="common">Water bear</name>
    <name type="synonym">Tardigrade</name>
    <dbReference type="NCBI Taxonomy" id="947166"/>
    <lineage>
        <taxon>Eukaryota</taxon>
        <taxon>Metazoa</taxon>
        <taxon>Ecdysozoa</taxon>
        <taxon>Tardigrada</taxon>
        <taxon>Eutardigrada</taxon>
        <taxon>Parachela</taxon>
        <taxon>Hypsibioidea</taxon>
        <taxon>Ramazzottiidae</taxon>
        <taxon>Ramazzottius</taxon>
    </lineage>
</organism>
<dbReference type="Proteomes" id="UP000186922">
    <property type="component" value="Unassembled WGS sequence"/>
</dbReference>
<dbReference type="GO" id="GO:0005615">
    <property type="term" value="C:extracellular space"/>
    <property type="evidence" value="ECO:0007669"/>
    <property type="project" value="TreeGrafter"/>
</dbReference>
<evidence type="ECO:0000256" key="4">
    <source>
        <dbReference type="ARBA" id="ARBA00022525"/>
    </source>
</evidence>
<comment type="similarity">
    <text evidence="2">Belongs to the noggin family.</text>
</comment>
<accession>A0A1D1UKB4</accession>
<dbReference type="PANTHER" id="PTHR10494">
    <property type="entry name" value="BONE MORPHOGENETIC PROTEIN INHIBITOR, NOGGIN"/>
    <property type="match status" value="1"/>
</dbReference>
<dbReference type="PANTHER" id="PTHR10494:SF6">
    <property type="entry name" value="NOGGIN"/>
    <property type="match status" value="1"/>
</dbReference>
<dbReference type="Pfam" id="PF05806">
    <property type="entry name" value="Noggin"/>
    <property type="match status" value="1"/>
</dbReference>
<comment type="subcellular location">
    <subcellularLocation>
        <location evidence="1">Secreted</location>
    </subcellularLocation>
</comment>
<dbReference type="Gene3D" id="2.10.90.10">
    <property type="entry name" value="Cystine-knot cytokines"/>
    <property type="match status" value="1"/>
</dbReference>
<dbReference type="InterPro" id="IPR008717">
    <property type="entry name" value="Noggin"/>
</dbReference>